<dbReference type="EMBL" id="JACBKZ010000015">
    <property type="protein sequence ID" value="KAF5930200.1"/>
    <property type="molecule type" value="Genomic_DNA"/>
</dbReference>
<feature type="transmembrane region" description="Helical" evidence="1">
    <location>
        <begin position="92"/>
        <end position="111"/>
    </location>
</feature>
<keyword evidence="1" id="KW-0472">Membrane</keyword>
<keyword evidence="3" id="KW-1185">Reference proteome</keyword>
<evidence type="ECO:0000313" key="2">
    <source>
        <dbReference type="EMBL" id="KAF5930200.1"/>
    </source>
</evidence>
<keyword evidence="1" id="KW-1133">Transmembrane helix</keyword>
<proteinExistence type="predicted"/>
<evidence type="ECO:0000256" key="1">
    <source>
        <dbReference type="SAM" id="Phobius"/>
    </source>
</evidence>
<keyword evidence="1" id="KW-0812">Transmembrane</keyword>
<organism evidence="2 3">
    <name type="scientific">Camellia sinensis</name>
    <name type="common">Tea plant</name>
    <name type="synonym">Thea sinensis</name>
    <dbReference type="NCBI Taxonomy" id="4442"/>
    <lineage>
        <taxon>Eukaryota</taxon>
        <taxon>Viridiplantae</taxon>
        <taxon>Streptophyta</taxon>
        <taxon>Embryophyta</taxon>
        <taxon>Tracheophyta</taxon>
        <taxon>Spermatophyta</taxon>
        <taxon>Magnoliopsida</taxon>
        <taxon>eudicotyledons</taxon>
        <taxon>Gunneridae</taxon>
        <taxon>Pentapetalae</taxon>
        <taxon>asterids</taxon>
        <taxon>Ericales</taxon>
        <taxon>Theaceae</taxon>
        <taxon>Camellia</taxon>
    </lineage>
</organism>
<reference evidence="3" key="1">
    <citation type="journal article" date="2020" name="Nat. Commun.">
        <title>Genome assembly of wild tea tree DASZ reveals pedigree and selection history of tea varieties.</title>
        <authorList>
            <person name="Zhang W."/>
            <person name="Zhang Y."/>
            <person name="Qiu H."/>
            <person name="Guo Y."/>
            <person name="Wan H."/>
            <person name="Zhang X."/>
            <person name="Scossa F."/>
            <person name="Alseekh S."/>
            <person name="Zhang Q."/>
            <person name="Wang P."/>
            <person name="Xu L."/>
            <person name="Schmidt M.H."/>
            <person name="Jia X."/>
            <person name="Li D."/>
            <person name="Zhu A."/>
            <person name="Guo F."/>
            <person name="Chen W."/>
            <person name="Ni D."/>
            <person name="Usadel B."/>
            <person name="Fernie A.R."/>
            <person name="Wen W."/>
        </authorList>
    </citation>
    <scope>NUCLEOTIDE SEQUENCE [LARGE SCALE GENOMIC DNA]</scope>
    <source>
        <strain evidence="3">cv. G240</strain>
    </source>
</reference>
<evidence type="ECO:0000313" key="3">
    <source>
        <dbReference type="Proteomes" id="UP000593564"/>
    </source>
</evidence>
<feature type="transmembrane region" description="Helical" evidence="1">
    <location>
        <begin position="117"/>
        <end position="135"/>
    </location>
</feature>
<dbReference type="Proteomes" id="UP000593564">
    <property type="component" value="Unassembled WGS sequence"/>
</dbReference>
<dbReference type="AlphaFoldDB" id="A0A7J7FPR1"/>
<sequence>MATLSQSLLHRLHSLSSSSSSSSATCTSLLFHCSLHHLPGQVVPTLPEIPILSTASYFSTSKLQLIHHPTKLFLHPLLFLSSSFDGPLDTQTFLATISVLAAIALSLFLGLKATSLLFSSLLFSYCALLISLSSFKLSSISRRVITIIRYIKLVMGCNLFKIGDPVPCGRCAGNGGTKCVFCNDGKMKQETGMVDCRVCKGAGIFRYLIYQ</sequence>
<protein>
    <submittedName>
        <fullName evidence="2">Uncharacterized protein</fullName>
    </submittedName>
</protein>
<reference evidence="2 3" key="2">
    <citation type="submission" date="2020-07" db="EMBL/GenBank/DDBJ databases">
        <title>Genome assembly of wild tea tree DASZ reveals pedigree and selection history of tea varieties.</title>
        <authorList>
            <person name="Zhang W."/>
        </authorList>
    </citation>
    <scope>NUCLEOTIDE SEQUENCE [LARGE SCALE GENOMIC DNA]</scope>
    <source>
        <strain evidence="3">cv. G240</strain>
        <tissue evidence="2">Leaf</tissue>
    </source>
</reference>
<comment type="caution">
    <text evidence="2">The sequence shown here is derived from an EMBL/GenBank/DDBJ whole genome shotgun (WGS) entry which is preliminary data.</text>
</comment>
<accession>A0A7J7FPR1</accession>
<name>A0A7J7FPR1_CAMSI</name>
<gene>
    <name evidence="2" type="ORF">HYC85_031073</name>
</gene>